<dbReference type="EMBL" id="JAMAST010000005">
    <property type="protein sequence ID" value="MCL1631589.1"/>
    <property type="molecule type" value="Genomic_DNA"/>
</dbReference>
<evidence type="ECO:0000313" key="2">
    <source>
        <dbReference type="Proteomes" id="UP001203004"/>
    </source>
</evidence>
<organism evidence="1 2">
    <name type="scientific">Sporolactobacillus mangiferae</name>
    <dbReference type="NCBI Taxonomy" id="2940498"/>
    <lineage>
        <taxon>Bacteria</taxon>
        <taxon>Bacillati</taxon>
        <taxon>Bacillota</taxon>
        <taxon>Bacilli</taxon>
        <taxon>Bacillales</taxon>
        <taxon>Sporolactobacillaceae</taxon>
        <taxon>Sporolactobacillus</taxon>
    </lineage>
</organism>
<accession>A0ABT0M9P3</accession>
<dbReference type="Proteomes" id="UP001203004">
    <property type="component" value="Unassembled WGS sequence"/>
</dbReference>
<name>A0ABT0M9P3_9BACL</name>
<feature type="non-terminal residue" evidence="1">
    <location>
        <position position="1"/>
    </location>
</feature>
<sequence>LTREEYYNSINSSTIEYNTNTTDNSPVDKKGNSNAITPAEIPIVTTYKYKEKKSTKYYGDRIKVSAWVKAGSKSALISHSVQYSVTISASYSVTAGSQQSAIKHGASFTITSAKTNANTYGLYVSAHRTGAIYFKPYKRKTSGTLTQYNNYVGKVNSKSVYARSAIKLKSGEADGIYYIVYK</sequence>
<reference evidence="1 2" key="1">
    <citation type="submission" date="2022-05" db="EMBL/GenBank/DDBJ databases">
        <title>Sporolactobacillus sp nov CPB3-1, isolated from tree bark (Mangifera indica L.).</title>
        <authorList>
            <person name="Phuengjayaem S."/>
            <person name="Tanasupawat S."/>
        </authorList>
    </citation>
    <scope>NUCLEOTIDE SEQUENCE [LARGE SCALE GENOMIC DNA]</scope>
    <source>
        <strain evidence="1 2">CPB3-1</strain>
    </source>
</reference>
<proteinExistence type="predicted"/>
<keyword evidence="2" id="KW-1185">Reference proteome</keyword>
<dbReference type="RefSeq" id="WP_249099878.1">
    <property type="nucleotide sequence ID" value="NZ_JAMAST010000005.1"/>
</dbReference>
<protein>
    <submittedName>
        <fullName evidence="1">Uncharacterized protein</fullName>
    </submittedName>
</protein>
<gene>
    <name evidence="1" type="ORF">M3N64_06450</name>
</gene>
<comment type="caution">
    <text evidence="1">The sequence shown here is derived from an EMBL/GenBank/DDBJ whole genome shotgun (WGS) entry which is preliminary data.</text>
</comment>
<evidence type="ECO:0000313" key="1">
    <source>
        <dbReference type="EMBL" id="MCL1631589.1"/>
    </source>
</evidence>